<keyword evidence="2" id="KW-1185">Reference proteome</keyword>
<evidence type="ECO:0000313" key="2">
    <source>
        <dbReference type="Proteomes" id="UP001065593"/>
    </source>
</evidence>
<proteinExistence type="predicted"/>
<gene>
    <name evidence="1" type="ORF">LYSBPC_00620</name>
</gene>
<accession>A0ABQ5NEW4</accession>
<dbReference type="RefSeq" id="WP_264986671.1">
    <property type="nucleotide sequence ID" value="NZ_BRZA01000001.1"/>
</dbReference>
<name>A0ABQ5NEW4_9BACI</name>
<dbReference type="Proteomes" id="UP001065593">
    <property type="component" value="Unassembled WGS sequence"/>
</dbReference>
<sequence length="144" mass="16015">MKKFVLTLLGLGVFLVIILVLNMEPPMPTVSVDSKKMEVVQGSYCWNKLVNATCVDKISPPELLAHHQIVPTVVSPQSAIKVEFQKQPIEEIVVEEWSNSNANKVVSVEGNIFLASQEKGSYIYMISGRWHKGSASYIVNIDVK</sequence>
<evidence type="ECO:0000313" key="1">
    <source>
        <dbReference type="EMBL" id="GLC86935.1"/>
    </source>
</evidence>
<comment type="caution">
    <text evidence="1">The sequence shown here is derived from an EMBL/GenBank/DDBJ whole genome shotgun (WGS) entry which is preliminary data.</text>
</comment>
<reference evidence="1" key="1">
    <citation type="submission" date="2022-08" db="EMBL/GenBank/DDBJ databases">
        <title>Draft genome sequence of Lysinibacillus sp. strain KH24.</title>
        <authorList>
            <person name="Kanbe H."/>
            <person name="Itoh H."/>
        </authorList>
    </citation>
    <scope>NUCLEOTIDE SEQUENCE</scope>
    <source>
        <strain evidence="1">KH24</strain>
    </source>
</reference>
<dbReference type="EMBL" id="BRZA01000001">
    <property type="protein sequence ID" value="GLC86935.1"/>
    <property type="molecule type" value="Genomic_DNA"/>
</dbReference>
<protein>
    <submittedName>
        <fullName evidence="1">Uncharacterized protein</fullName>
    </submittedName>
</protein>
<organism evidence="1 2">
    <name type="scientific">Lysinibacillus piscis</name>
    <dbReference type="NCBI Taxonomy" id="2518931"/>
    <lineage>
        <taxon>Bacteria</taxon>
        <taxon>Bacillati</taxon>
        <taxon>Bacillota</taxon>
        <taxon>Bacilli</taxon>
        <taxon>Bacillales</taxon>
        <taxon>Bacillaceae</taxon>
        <taxon>Lysinibacillus</taxon>
    </lineage>
</organism>